<dbReference type="AlphaFoldDB" id="A0AAV7FEN8"/>
<gene>
    <name evidence="2" type="ORF">H6P81_003881</name>
</gene>
<comment type="caution">
    <text evidence="2">The sequence shown here is derived from an EMBL/GenBank/DDBJ whole genome shotgun (WGS) entry which is preliminary data.</text>
</comment>
<name>A0AAV7FEN8_ARIFI</name>
<proteinExistence type="predicted"/>
<evidence type="ECO:0000256" key="1">
    <source>
        <dbReference type="SAM" id="MobiDB-lite"/>
    </source>
</evidence>
<evidence type="ECO:0000313" key="2">
    <source>
        <dbReference type="EMBL" id="KAG9459373.1"/>
    </source>
</evidence>
<sequence>MDFAQTTMQARVRVRFRGNECRARKKKKTALLIITRASQTKQSRWITRPTPHGFKKMFRSSGRAEARPPGSNVRNGRAVASFHSPSPPRFYVNPSSAWGPGRKFPVGPTGARSDASGPSVLESSNESGEARDDPRLACPEWHSIRRPDPTTLSARLPRTRPRSDSNGRDRVPDERNA</sequence>
<feature type="region of interest" description="Disordered" evidence="1">
    <location>
        <begin position="47"/>
        <end position="177"/>
    </location>
</feature>
<keyword evidence="3" id="KW-1185">Reference proteome</keyword>
<protein>
    <submittedName>
        <fullName evidence="2">Uncharacterized protein</fullName>
    </submittedName>
</protein>
<organism evidence="2 3">
    <name type="scientific">Aristolochia fimbriata</name>
    <name type="common">White veined hardy Dutchman's pipe vine</name>
    <dbReference type="NCBI Taxonomy" id="158543"/>
    <lineage>
        <taxon>Eukaryota</taxon>
        <taxon>Viridiplantae</taxon>
        <taxon>Streptophyta</taxon>
        <taxon>Embryophyta</taxon>
        <taxon>Tracheophyta</taxon>
        <taxon>Spermatophyta</taxon>
        <taxon>Magnoliopsida</taxon>
        <taxon>Magnoliidae</taxon>
        <taxon>Piperales</taxon>
        <taxon>Aristolochiaceae</taxon>
        <taxon>Aristolochia</taxon>
    </lineage>
</organism>
<accession>A0AAV7FEN8</accession>
<reference evidence="2 3" key="1">
    <citation type="submission" date="2021-07" db="EMBL/GenBank/DDBJ databases">
        <title>The Aristolochia fimbriata genome: insights into angiosperm evolution, floral development and chemical biosynthesis.</title>
        <authorList>
            <person name="Jiao Y."/>
        </authorList>
    </citation>
    <scope>NUCLEOTIDE SEQUENCE [LARGE SCALE GENOMIC DNA]</scope>
    <source>
        <strain evidence="2">IBCAS-2021</strain>
        <tissue evidence="2">Leaf</tissue>
    </source>
</reference>
<feature type="compositionally biased region" description="Basic and acidic residues" evidence="1">
    <location>
        <begin position="161"/>
        <end position="177"/>
    </location>
</feature>
<evidence type="ECO:0000313" key="3">
    <source>
        <dbReference type="Proteomes" id="UP000825729"/>
    </source>
</evidence>
<dbReference type="EMBL" id="JAINDJ010000002">
    <property type="protein sequence ID" value="KAG9459373.1"/>
    <property type="molecule type" value="Genomic_DNA"/>
</dbReference>
<dbReference type="Proteomes" id="UP000825729">
    <property type="component" value="Unassembled WGS sequence"/>
</dbReference>